<name>A0A916WEW7_9BACI</name>
<dbReference type="RefSeq" id="WP_188386241.1">
    <property type="nucleotide sequence ID" value="NZ_BMEY01000030.1"/>
</dbReference>
<comment type="caution">
    <text evidence="1">The sequence shown here is derived from an EMBL/GenBank/DDBJ whole genome shotgun (WGS) entry which is preliminary data.</text>
</comment>
<evidence type="ECO:0008006" key="3">
    <source>
        <dbReference type="Google" id="ProtNLM"/>
    </source>
</evidence>
<sequence>MDFLKADLLKKEFEVEGSFYNIVINGKVFECRNYAQIYKKDRKTQEKYDALFVLINPGKCMPKLSTYEIPQVTVGQSPINFTLAQTDNTQYQIMRFMKLKQWNKVLLINLSDIRAGNMDDFKKELKDVKKYKFDSHSIFSPKRCPELKRTISKINGPIILAWGTDPSIKKLAEQALQCLPEDRIIGMEHEKEPFYYHASPPPIKGKMRWLEYMNNREIKG</sequence>
<keyword evidence="2" id="KW-1185">Reference proteome</keyword>
<evidence type="ECO:0000313" key="2">
    <source>
        <dbReference type="Proteomes" id="UP000613512"/>
    </source>
</evidence>
<protein>
    <recommendedName>
        <fullName evidence="3">DUF1643 domain-containing protein</fullName>
    </recommendedName>
</protein>
<evidence type="ECO:0000313" key="1">
    <source>
        <dbReference type="EMBL" id="GGA91764.1"/>
    </source>
</evidence>
<dbReference type="AlphaFoldDB" id="A0A916WEW7"/>
<gene>
    <name evidence="1" type="ORF">GCM10008025_37820</name>
</gene>
<organism evidence="1 2">
    <name type="scientific">Ornithinibacillus halotolerans</name>
    <dbReference type="NCBI Taxonomy" id="1274357"/>
    <lineage>
        <taxon>Bacteria</taxon>
        <taxon>Bacillati</taxon>
        <taxon>Bacillota</taxon>
        <taxon>Bacilli</taxon>
        <taxon>Bacillales</taxon>
        <taxon>Bacillaceae</taxon>
        <taxon>Ornithinibacillus</taxon>
    </lineage>
</organism>
<reference evidence="1" key="1">
    <citation type="journal article" date="2014" name="Int. J. Syst. Evol. Microbiol.">
        <title>Complete genome sequence of Corynebacterium casei LMG S-19264T (=DSM 44701T), isolated from a smear-ripened cheese.</title>
        <authorList>
            <consortium name="US DOE Joint Genome Institute (JGI-PGF)"/>
            <person name="Walter F."/>
            <person name="Albersmeier A."/>
            <person name="Kalinowski J."/>
            <person name="Ruckert C."/>
        </authorList>
    </citation>
    <scope>NUCLEOTIDE SEQUENCE</scope>
    <source>
        <strain evidence="1">CGMCC 1.12408</strain>
    </source>
</reference>
<dbReference type="Proteomes" id="UP000613512">
    <property type="component" value="Unassembled WGS sequence"/>
</dbReference>
<accession>A0A916WEW7</accession>
<dbReference type="EMBL" id="BMEY01000030">
    <property type="protein sequence ID" value="GGA91764.1"/>
    <property type="molecule type" value="Genomic_DNA"/>
</dbReference>
<dbReference type="InterPro" id="IPR012441">
    <property type="entry name" value="DUF1643"/>
</dbReference>
<proteinExistence type="predicted"/>
<dbReference type="Pfam" id="PF07799">
    <property type="entry name" value="DUF1643"/>
    <property type="match status" value="1"/>
</dbReference>
<reference evidence="1" key="2">
    <citation type="submission" date="2020-09" db="EMBL/GenBank/DDBJ databases">
        <authorList>
            <person name="Sun Q."/>
            <person name="Zhou Y."/>
        </authorList>
    </citation>
    <scope>NUCLEOTIDE SEQUENCE</scope>
    <source>
        <strain evidence="1">CGMCC 1.12408</strain>
    </source>
</reference>